<dbReference type="InterPro" id="IPR013780">
    <property type="entry name" value="Glyco_hydro_b"/>
</dbReference>
<dbReference type="EC" id="3.2.1.1" evidence="4 12"/>
<evidence type="ECO:0000256" key="2">
    <source>
        <dbReference type="ARBA" id="ARBA00001913"/>
    </source>
</evidence>
<dbReference type="SMART" id="SM00642">
    <property type="entry name" value="Aamy"/>
    <property type="match status" value="1"/>
</dbReference>
<dbReference type="Gene3D" id="3.20.20.80">
    <property type="entry name" value="Glycosidases"/>
    <property type="match status" value="1"/>
</dbReference>
<evidence type="ECO:0000313" key="16">
    <source>
        <dbReference type="EMBL" id="SNR87872.1"/>
    </source>
</evidence>
<evidence type="ECO:0000259" key="15">
    <source>
        <dbReference type="PROSITE" id="PS51166"/>
    </source>
</evidence>
<evidence type="ECO:0000256" key="10">
    <source>
        <dbReference type="ARBA" id="ARBA00023295"/>
    </source>
</evidence>
<reference evidence="16 17" key="1">
    <citation type="submission" date="2017-06" db="EMBL/GenBank/DDBJ databases">
        <authorList>
            <person name="Kim H.J."/>
            <person name="Triplett B.A."/>
        </authorList>
    </citation>
    <scope>NUCLEOTIDE SEQUENCE [LARGE SCALE GENOMIC DNA]</scope>
    <source>
        <strain evidence="16 17">DSM 43151</strain>
    </source>
</reference>
<dbReference type="Gene3D" id="2.60.40.10">
    <property type="entry name" value="Immunoglobulins"/>
    <property type="match status" value="2"/>
</dbReference>
<accession>A0A238ZXL7</accession>
<proteinExistence type="inferred from homology"/>
<dbReference type="SMART" id="SM01065">
    <property type="entry name" value="CBM_2"/>
    <property type="match status" value="2"/>
</dbReference>
<evidence type="ECO:0000256" key="14">
    <source>
        <dbReference type="SAM" id="SignalP"/>
    </source>
</evidence>
<comment type="catalytic activity">
    <reaction evidence="1 12">
        <text>Endohydrolysis of (1-&gt;4)-alpha-D-glucosidic linkages in polysaccharides containing three or more (1-&gt;4)-alpha-linked D-glucose units.</text>
        <dbReference type="EC" id="3.2.1.1"/>
    </reaction>
</comment>
<dbReference type="PRINTS" id="PR00110">
    <property type="entry name" value="ALPHAAMYLASE"/>
</dbReference>
<feature type="region of interest" description="Disordered" evidence="13">
    <location>
        <begin position="511"/>
        <end position="543"/>
    </location>
</feature>
<keyword evidence="8" id="KW-0106">Calcium</keyword>
<feature type="signal peptide" evidence="14">
    <location>
        <begin position="1"/>
        <end position="34"/>
    </location>
</feature>
<dbReference type="CDD" id="cd11317">
    <property type="entry name" value="AmyAc_bac_euk_AmyA"/>
    <property type="match status" value="1"/>
</dbReference>
<protein>
    <recommendedName>
        <fullName evidence="5 12">Alpha-amylase</fullName>
        <ecNumber evidence="4 12">3.2.1.1</ecNumber>
    </recommendedName>
</protein>
<comment type="cofactor">
    <cofactor evidence="2">
        <name>Ca(2+)</name>
        <dbReference type="ChEBI" id="CHEBI:29108"/>
    </cofactor>
</comment>
<dbReference type="InterPro" id="IPR017853">
    <property type="entry name" value="GH"/>
</dbReference>
<evidence type="ECO:0000256" key="8">
    <source>
        <dbReference type="ARBA" id="ARBA00022837"/>
    </source>
</evidence>
<evidence type="ECO:0000313" key="17">
    <source>
        <dbReference type="Proteomes" id="UP000198415"/>
    </source>
</evidence>
<keyword evidence="14" id="KW-0732">Signal</keyword>
<keyword evidence="9 12" id="KW-0119">Carbohydrate metabolism</keyword>
<dbReference type="InterPro" id="IPR013784">
    <property type="entry name" value="Carb-bd-like_fold"/>
</dbReference>
<dbReference type="SMART" id="SM00632">
    <property type="entry name" value="Aamy_C"/>
    <property type="match status" value="1"/>
</dbReference>
<keyword evidence="7 12" id="KW-0378">Hydrolase</keyword>
<comment type="similarity">
    <text evidence="3 11">Belongs to the glycosyl hydrolase 13 family.</text>
</comment>
<sequence length="741" mass="76026">MRKRTRNLVLTSVTSVALAAAGLAGVSLATTANAAVALNNSDVTANLWEWNFDSVAAACTNQLGPAGYGAVQVAPPQESVTLASSSDGTHPWWEVYQPVSYNISGRLGSQAKFTSMVTACHNAGVRVYVDAVINHMAGSNNTVTTGYGGSTFSATGYSYPAVPYSYSDFHHPNDGYCSDDDGVIDDYGNSAEVQNCELVSLADLKSQDSTVRTKIAGYLNKLIDWGVDGFRVDAAKHMAAADLSAIKSQLHSTTAEGKTPYFAQEVIPGGSGDTAPSAYTGVGDLLGFSYAYGLKTQFANGTLSNLSGIPSWSLDASSALTAAMVTNHDLERNGSTLRYQDGSTYTLANYFLLAYPYGKPFLYDGFAFSTSATGASPPADSNGYVTDTSCSNGAWQCSTQSTGIKGMVGWRNATQSVTTVSNWTNTASNVIGFSRGSLGWFGVNRSGSASTATYTTGLANGTYCDRITGGATTSGCAGTSITVSGGTASVTIPANGAVAIDVSAKSGAGSTTSPTASASATSSPSASASATTSPSASVTPTSTTGTVQATFNVYASTTSGTGVYVVGSNAALGGWDTSKAVALSATGYPIWTGTVAVPSSSGFEYKYIKKDSSGNVTWESNANRAVTTGTSAVTFNNSFGVANASATAVTFNETATTATGTNVYLVGSIAALGGWNTADAIPLSSAGYPAWSKAVVVPQSTAFEYKYLKKDASGNVTWESGSNRSYTTGTATSYTISDTWK</sequence>
<evidence type="ECO:0000256" key="12">
    <source>
        <dbReference type="RuleBase" id="RU361134"/>
    </source>
</evidence>
<evidence type="ECO:0000256" key="4">
    <source>
        <dbReference type="ARBA" id="ARBA00012595"/>
    </source>
</evidence>
<dbReference type="FunFam" id="2.60.40.10:FF:000552">
    <property type="entry name" value="Related to glucoamylase"/>
    <property type="match status" value="2"/>
</dbReference>
<dbReference type="SUPFAM" id="SSF49452">
    <property type="entry name" value="Starch-binding domain-like"/>
    <property type="match status" value="2"/>
</dbReference>
<dbReference type="Gene3D" id="2.60.40.1180">
    <property type="entry name" value="Golgi alpha-mannosidase II"/>
    <property type="match status" value="1"/>
</dbReference>
<evidence type="ECO:0000256" key="3">
    <source>
        <dbReference type="ARBA" id="ARBA00008061"/>
    </source>
</evidence>
<gene>
    <name evidence="16" type="ORF">SAMN06264365_106376</name>
</gene>
<feature type="domain" description="CBM20" evidence="15">
    <location>
        <begin position="541"/>
        <end position="653"/>
    </location>
</feature>
<dbReference type="InterPro" id="IPR006046">
    <property type="entry name" value="Alpha_amylase"/>
</dbReference>
<feature type="domain" description="CBM20" evidence="15">
    <location>
        <begin position="641"/>
        <end position="741"/>
    </location>
</feature>
<organism evidence="16 17">
    <name type="scientific">Actinoplanes regularis</name>
    <dbReference type="NCBI Taxonomy" id="52697"/>
    <lineage>
        <taxon>Bacteria</taxon>
        <taxon>Bacillati</taxon>
        <taxon>Actinomycetota</taxon>
        <taxon>Actinomycetes</taxon>
        <taxon>Micromonosporales</taxon>
        <taxon>Micromonosporaceae</taxon>
        <taxon>Actinoplanes</taxon>
    </lineage>
</organism>
<dbReference type="OrthoDB" id="9805159at2"/>
<evidence type="ECO:0000256" key="9">
    <source>
        <dbReference type="ARBA" id="ARBA00023277"/>
    </source>
</evidence>
<evidence type="ECO:0000256" key="1">
    <source>
        <dbReference type="ARBA" id="ARBA00000548"/>
    </source>
</evidence>
<evidence type="ECO:0000256" key="5">
    <source>
        <dbReference type="ARBA" id="ARBA00017303"/>
    </source>
</evidence>
<keyword evidence="10 12" id="KW-0326">Glycosidase</keyword>
<dbReference type="GO" id="GO:0046872">
    <property type="term" value="F:metal ion binding"/>
    <property type="evidence" value="ECO:0007669"/>
    <property type="project" value="UniProtKB-KW"/>
</dbReference>
<feature type="chain" id="PRO_5011969286" description="Alpha-amylase" evidence="14">
    <location>
        <begin position="35"/>
        <end position="741"/>
    </location>
</feature>
<dbReference type="RefSeq" id="WP_089294559.1">
    <property type="nucleotide sequence ID" value="NZ_BOMU01000087.1"/>
</dbReference>
<dbReference type="PANTHER" id="PTHR43447">
    <property type="entry name" value="ALPHA-AMYLASE"/>
    <property type="match status" value="1"/>
</dbReference>
<evidence type="ECO:0000256" key="11">
    <source>
        <dbReference type="RuleBase" id="RU003615"/>
    </source>
</evidence>
<dbReference type="InterPro" id="IPR006047">
    <property type="entry name" value="GH13_cat_dom"/>
</dbReference>
<dbReference type="InterPro" id="IPR031319">
    <property type="entry name" value="A-amylase_C"/>
</dbReference>
<evidence type="ECO:0000256" key="13">
    <source>
        <dbReference type="SAM" id="MobiDB-lite"/>
    </source>
</evidence>
<dbReference type="PROSITE" id="PS51166">
    <property type="entry name" value="CBM20"/>
    <property type="match status" value="2"/>
</dbReference>
<dbReference type="GO" id="GO:0005975">
    <property type="term" value="P:carbohydrate metabolic process"/>
    <property type="evidence" value="ECO:0007669"/>
    <property type="project" value="InterPro"/>
</dbReference>
<dbReference type="SUPFAM" id="SSF51011">
    <property type="entry name" value="Glycosyl hydrolase domain"/>
    <property type="match status" value="1"/>
</dbReference>
<dbReference type="InterPro" id="IPR002044">
    <property type="entry name" value="CBM20"/>
</dbReference>
<dbReference type="Pfam" id="PF00128">
    <property type="entry name" value="Alpha-amylase"/>
    <property type="match status" value="1"/>
</dbReference>
<dbReference type="Pfam" id="PF00686">
    <property type="entry name" value="CBM_20"/>
    <property type="match status" value="2"/>
</dbReference>
<evidence type="ECO:0000256" key="7">
    <source>
        <dbReference type="ARBA" id="ARBA00022801"/>
    </source>
</evidence>
<dbReference type="AlphaFoldDB" id="A0A238ZXL7"/>
<dbReference type="GO" id="GO:0004556">
    <property type="term" value="F:alpha-amylase activity"/>
    <property type="evidence" value="ECO:0007669"/>
    <property type="project" value="UniProtKB-UniRule"/>
</dbReference>
<name>A0A238ZXL7_9ACTN</name>
<evidence type="ECO:0000256" key="6">
    <source>
        <dbReference type="ARBA" id="ARBA00022723"/>
    </source>
</evidence>
<keyword evidence="6" id="KW-0479">Metal-binding</keyword>
<dbReference type="InterPro" id="IPR013783">
    <property type="entry name" value="Ig-like_fold"/>
</dbReference>
<dbReference type="Proteomes" id="UP000198415">
    <property type="component" value="Unassembled WGS sequence"/>
</dbReference>
<dbReference type="GO" id="GO:2001070">
    <property type="term" value="F:starch binding"/>
    <property type="evidence" value="ECO:0007669"/>
    <property type="project" value="InterPro"/>
</dbReference>
<dbReference type="SUPFAM" id="SSF51445">
    <property type="entry name" value="(Trans)glycosidases"/>
    <property type="match status" value="1"/>
</dbReference>
<dbReference type="EMBL" id="FZNR01000006">
    <property type="protein sequence ID" value="SNR87872.1"/>
    <property type="molecule type" value="Genomic_DNA"/>
</dbReference>
<keyword evidence="17" id="KW-1185">Reference proteome</keyword>